<comment type="caution">
    <text evidence="1">The sequence shown here is derived from an EMBL/GenBank/DDBJ whole genome shotgun (WGS) entry which is preliminary data.</text>
</comment>
<gene>
    <name evidence="1" type="ORF">COW36_20070</name>
</gene>
<sequence>MHEEETRQEIDRLTETVSAIASNWDERAPTQLASALSGFSIPSLLEIVARTPETVAEEELLQTLAKMVLARYAKEDGNLGEFRHELWEVLNAEDHRVSVLRSLLYQIQDISAQQLRSHPSREAYRSIRLVVDEVLLELRNRPQQAVPRRRRRPLAIKLARTSELPDISQLTFEPVDKLVSPKRLTQTLSSLPDSIQLPQPRSVREVMIETERIPDFHSQADTLIQWLPPLYALLEHWQDESSPFYLAELMQGLSIKDMLRYSAYVLPHHSQEVFLRYFSILLHLKLLTDVPLPHLTEELRLMVTEPEPALEKILTAVIYYMFCSSNSFFAIQEQALKRLENQQQSFLFDRISLEWSANKLIRNFLRASLTRSDQYTVKNLSPFDWEFVFYILNKGWARSVMRDVYGVFHGSSVFANQIVLPDTSKGFGHLNETGKGVSFTLATQQISDLLLSHSKIPAENTLRTSQFGQHVQERWRKDVLRKEQRPTLNAPTLKRIERFVQQVFQRGRSERLQLEAVAQTTIHEAMQSFAYLPADRLTWFVYELAHFILQEGGSEVPQLLELARGMLAGLVEVFVQELQPKRSHEAGILLDLTWEGWYSSLLNYCGLKLEKPELIEELRNTLQDFLPKLRDKYLEPMRRQFFEQFEVPVESL</sequence>
<accession>A0A2M7FZH9</accession>
<dbReference type="AlphaFoldDB" id="A0A2M7FZH9"/>
<evidence type="ECO:0000313" key="2">
    <source>
        <dbReference type="Proteomes" id="UP000231019"/>
    </source>
</evidence>
<organism evidence="1 2">
    <name type="scientific">bacterium (Candidatus Blackallbacteria) CG17_big_fil_post_rev_8_21_14_2_50_48_46</name>
    <dbReference type="NCBI Taxonomy" id="2014261"/>
    <lineage>
        <taxon>Bacteria</taxon>
        <taxon>Candidatus Blackallbacteria</taxon>
    </lineage>
</organism>
<proteinExistence type="predicted"/>
<dbReference type="Proteomes" id="UP000231019">
    <property type="component" value="Unassembled WGS sequence"/>
</dbReference>
<name>A0A2M7FZH9_9BACT</name>
<dbReference type="EMBL" id="PFFQ01000056">
    <property type="protein sequence ID" value="PIW14705.1"/>
    <property type="molecule type" value="Genomic_DNA"/>
</dbReference>
<protein>
    <submittedName>
        <fullName evidence="1">Uncharacterized protein</fullName>
    </submittedName>
</protein>
<evidence type="ECO:0000313" key="1">
    <source>
        <dbReference type="EMBL" id="PIW14705.1"/>
    </source>
</evidence>
<reference evidence="1 2" key="1">
    <citation type="submission" date="2017-09" db="EMBL/GenBank/DDBJ databases">
        <title>Depth-based differentiation of microbial function through sediment-hosted aquifers and enrichment of novel symbionts in the deep terrestrial subsurface.</title>
        <authorList>
            <person name="Probst A.J."/>
            <person name="Ladd B."/>
            <person name="Jarett J.K."/>
            <person name="Geller-Mcgrath D.E."/>
            <person name="Sieber C.M."/>
            <person name="Emerson J.B."/>
            <person name="Anantharaman K."/>
            <person name="Thomas B.C."/>
            <person name="Malmstrom R."/>
            <person name="Stieglmeier M."/>
            <person name="Klingl A."/>
            <person name="Woyke T."/>
            <person name="Ryan C.M."/>
            <person name="Banfield J.F."/>
        </authorList>
    </citation>
    <scope>NUCLEOTIDE SEQUENCE [LARGE SCALE GENOMIC DNA]</scope>
    <source>
        <strain evidence="1">CG17_big_fil_post_rev_8_21_14_2_50_48_46</strain>
    </source>
</reference>